<evidence type="ECO:0000313" key="2">
    <source>
        <dbReference type="EMBL" id="SAL18882.1"/>
    </source>
</evidence>
<organism evidence="2 3">
    <name type="scientific">Caballeronia udeis</name>
    <dbReference type="NCBI Taxonomy" id="1232866"/>
    <lineage>
        <taxon>Bacteria</taxon>
        <taxon>Pseudomonadati</taxon>
        <taxon>Pseudomonadota</taxon>
        <taxon>Betaproteobacteria</taxon>
        <taxon>Burkholderiales</taxon>
        <taxon>Burkholderiaceae</taxon>
        <taxon>Caballeronia</taxon>
    </lineage>
</organism>
<dbReference type="AlphaFoldDB" id="A0A158FG86"/>
<protein>
    <submittedName>
        <fullName evidence="2">Uncharacterized protein</fullName>
    </submittedName>
</protein>
<dbReference type="Proteomes" id="UP000054683">
    <property type="component" value="Unassembled WGS sequence"/>
</dbReference>
<proteinExistence type="predicted"/>
<evidence type="ECO:0000313" key="3">
    <source>
        <dbReference type="Proteomes" id="UP000054683"/>
    </source>
</evidence>
<name>A0A158FG86_9BURK</name>
<reference evidence="2 3" key="1">
    <citation type="submission" date="2016-01" db="EMBL/GenBank/DDBJ databases">
        <authorList>
            <person name="Oliw E.H."/>
        </authorList>
    </citation>
    <scope>NUCLEOTIDE SEQUENCE [LARGE SCALE GENOMIC DNA]</scope>
    <source>
        <strain evidence="2">LMG 27134</strain>
    </source>
</reference>
<sequence>MAHRMASFNEGPLSALKPTFECPSDGVNERQKVAEPGPALGPTAPLSFKMRTA</sequence>
<gene>
    <name evidence="2" type="ORF">AWB69_01109</name>
</gene>
<accession>A0A158FG86</accession>
<dbReference type="EMBL" id="FCOK02000005">
    <property type="protein sequence ID" value="SAL18882.1"/>
    <property type="molecule type" value="Genomic_DNA"/>
</dbReference>
<feature type="region of interest" description="Disordered" evidence="1">
    <location>
        <begin position="1"/>
        <end position="53"/>
    </location>
</feature>
<evidence type="ECO:0000256" key="1">
    <source>
        <dbReference type="SAM" id="MobiDB-lite"/>
    </source>
</evidence>